<dbReference type="HOGENOM" id="CLU_688984_0_0_1"/>
<dbReference type="OrthoDB" id="5857104at2759"/>
<dbReference type="SUPFAM" id="SSF52540">
    <property type="entry name" value="P-loop containing nucleoside triphosphate hydrolases"/>
    <property type="match status" value="1"/>
</dbReference>
<dbReference type="EMBL" id="KN839909">
    <property type="protein sequence ID" value="KIJ58834.1"/>
    <property type="molecule type" value="Genomic_DNA"/>
</dbReference>
<dbReference type="Gene3D" id="3.40.50.10810">
    <property type="entry name" value="Tandem AAA-ATPase domain"/>
    <property type="match status" value="1"/>
</dbReference>
<comment type="subcellular location">
    <subcellularLocation>
        <location evidence="1">Nucleus</location>
    </subcellularLocation>
</comment>
<evidence type="ECO:0000256" key="4">
    <source>
        <dbReference type="ARBA" id="ARBA00022840"/>
    </source>
</evidence>
<evidence type="ECO:0000256" key="6">
    <source>
        <dbReference type="SAM" id="MobiDB-lite"/>
    </source>
</evidence>
<keyword evidence="5" id="KW-0539">Nucleus</keyword>
<proteinExistence type="predicted"/>
<evidence type="ECO:0000313" key="9">
    <source>
        <dbReference type="Proteomes" id="UP000053820"/>
    </source>
</evidence>
<evidence type="ECO:0000256" key="5">
    <source>
        <dbReference type="ARBA" id="ARBA00023242"/>
    </source>
</evidence>
<dbReference type="InterPro" id="IPR001650">
    <property type="entry name" value="Helicase_C-like"/>
</dbReference>
<dbReference type="InterPro" id="IPR038718">
    <property type="entry name" value="SNF2-like_sf"/>
</dbReference>
<dbReference type="InterPro" id="IPR027417">
    <property type="entry name" value="P-loop_NTPase"/>
</dbReference>
<evidence type="ECO:0000256" key="3">
    <source>
        <dbReference type="ARBA" id="ARBA00022801"/>
    </source>
</evidence>
<evidence type="ECO:0000313" key="8">
    <source>
        <dbReference type="EMBL" id="KIJ58834.1"/>
    </source>
</evidence>
<dbReference type="GO" id="GO:0003677">
    <property type="term" value="F:DNA binding"/>
    <property type="evidence" value="ECO:0007669"/>
    <property type="project" value="TreeGrafter"/>
</dbReference>
<dbReference type="GO" id="GO:0016887">
    <property type="term" value="F:ATP hydrolysis activity"/>
    <property type="evidence" value="ECO:0007669"/>
    <property type="project" value="TreeGrafter"/>
</dbReference>
<dbReference type="GO" id="GO:0042393">
    <property type="term" value="F:histone binding"/>
    <property type="evidence" value="ECO:0007669"/>
    <property type="project" value="TreeGrafter"/>
</dbReference>
<dbReference type="GO" id="GO:0034728">
    <property type="term" value="P:nucleosome organization"/>
    <property type="evidence" value="ECO:0007669"/>
    <property type="project" value="TreeGrafter"/>
</dbReference>
<dbReference type="Gene3D" id="3.40.50.300">
    <property type="entry name" value="P-loop containing nucleotide triphosphate hydrolases"/>
    <property type="match status" value="2"/>
</dbReference>
<dbReference type="GO" id="GO:0140658">
    <property type="term" value="F:ATP-dependent chromatin remodeler activity"/>
    <property type="evidence" value="ECO:0007669"/>
    <property type="project" value="TreeGrafter"/>
</dbReference>
<feature type="region of interest" description="Disordered" evidence="6">
    <location>
        <begin position="345"/>
        <end position="400"/>
    </location>
</feature>
<feature type="compositionally biased region" description="Basic and acidic residues" evidence="6">
    <location>
        <begin position="368"/>
        <end position="381"/>
    </location>
</feature>
<gene>
    <name evidence="8" type="ORF">HYDPIDRAFT_171110</name>
</gene>
<dbReference type="GO" id="GO:0005524">
    <property type="term" value="F:ATP binding"/>
    <property type="evidence" value="ECO:0007669"/>
    <property type="project" value="InterPro"/>
</dbReference>
<dbReference type="CDD" id="cd18793">
    <property type="entry name" value="SF2_C_SNF"/>
    <property type="match status" value="1"/>
</dbReference>
<feature type="domain" description="Helicase C-terminal" evidence="7">
    <location>
        <begin position="94"/>
        <end position="235"/>
    </location>
</feature>
<dbReference type="Pfam" id="PF00176">
    <property type="entry name" value="SNF2-rel_dom"/>
    <property type="match status" value="1"/>
</dbReference>
<evidence type="ECO:0000259" key="7">
    <source>
        <dbReference type="SMART" id="SM00490"/>
    </source>
</evidence>
<dbReference type="GO" id="GO:0005634">
    <property type="term" value="C:nucleus"/>
    <property type="evidence" value="ECO:0007669"/>
    <property type="project" value="UniProtKB-SubCell"/>
</dbReference>
<dbReference type="InterPro" id="IPR000330">
    <property type="entry name" value="SNF2_N"/>
</dbReference>
<name>A0A0C9V0Q7_9AGAM</name>
<keyword evidence="4" id="KW-0067">ATP-binding</keyword>
<dbReference type="PANTHER" id="PTHR45623">
    <property type="entry name" value="CHROMODOMAIN-HELICASE-DNA-BINDING PROTEIN 3-RELATED-RELATED"/>
    <property type="match status" value="1"/>
</dbReference>
<keyword evidence="3" id="KW-0378">Hydrolase</keyword>
<accession>A0A0C9V0Q7</accession>
<dbReference type="PANTHER" id="PTHR45623:SF49">
    <property type="entry name" value="SWI_SNF-RELATED MATRIX-ASSOCIATED ACTIN-DEPENDENT REGULATOR OF CHROMATIN SUBFAMILY A MEMBER 5"/>
    <property type="match status" value="1"/>
</dbReference>
<sequence>MRTTRAPTARWRRASSRGTTQDLQPFLLRRVKADAEKNLLPKKEINIYVGLMEMQREWYRSILENDIDAVNELTWKEGKTRLMNMVIQMSRVLDILEDNCLFRQFKCCRIDGNTAHGNRMIAIDEHNKPGSEKFIFLLTARAGGLGINLTTADIVILYDNSARRTALKNACPSELRRSFAWTSSSTQRSSTLPTTSMRALTSRIQATSSPATPSNNGKARTNYSMDKHFKDLRVGPSKTDKVLKIPCAQQIQMSRKVQSIRPRNWQPRELQRKNSSTQLNISRKRNELSKSKIEELLASEIQDQDVKQELELNYPTTKGKVYSEEEDSRSVQELRRRCNTLGMIGKEEEAQAQQEGKTKGARGKKRCIKEGQKEDCVKESRSPTPVSAPAPKKSHKKKRT</sequence>
<evidence type="ECO:0000256" key="2">
    <source>
        <dbReference type="ARBA" id="ARBA00022741"/>
    </source>
</evidence>
<dbReference type="AlphaFoldDB" id="A0A0C9V0Q7"/>
<dbReference type="GO" id="GO:0003682">
    <property type="term" value="F:chromatin binding"/>
    <property type="evidence" value="ECO:0007669"/>
    <property type="project" value="TreeGrafter"/>
</dbReference>
<dbReference type="GO" id="GO:0000785">
    <property type="term" value="C:chromatin"/>
    <property type="evidence" value="ECO:0007669"/>
    <property type="project" value="TreeGrafter"/>
</dbReference>
<protein>
    <recommendedName>
        <fullName evidence="7">Helicase C-terminal domain-containing protein</fullName>
    </recommendedName>
</protein>
<dbReference type="Proteomes" id="UP000053820">
    <property type="component" value="Unassembled WGS sequence"/>
</dbReference>
<dbReference type="InterPro" id="IPR049730">
    <property type="entry name" value="SNF2/RAD54-like_C"/>
</dbReference>
<keyword evidence="2" id="KW-0547">Nucleotide-binding</keyword>
<reference evidence="8 9" key="1">
    <citation type="submission" date="2014-04" db="EMBL/GenBank/DDBJ databases">
        <title>Evolutionary Origins and Diversification of the Mycorrhizal Mutualists.</title>
        <authorList>
            <consortium name="DOE Joint Genome Institute"/>
            <consortium name="Mycorrhizal Genomics Consortium"/>
            <person name="Kohler A."/>
            <person name="Kuo A."/>
            <person name="Nagy L.G."/>
            <person name="Floudas D."/>
            <person name="Copeland A."/>
            <person name="Barry K.W."/>
            <person name="Cichocki N."/>
            <person name="Veneault-Fourrey C."/>
            <person name="LaButti K."/>
            <person name="Lindquist E.A."/>
            <person name="Lipzen A."/>
            <person name="Lundell T."/>
            <person name="Morin E."/>
            <person name="Murat C."/>
            <person name="Riley R."/>
            <person name="Ohm R."/>
            <person name="Sun H."/>
            <person name="Tunlid A."/>
            <person name="Henrissat B."/>
            <person name="Grigoriev I.V."/>
            <person name="Hibbett D.S."/>
            <person name="Martin F."/>
        </authorList>
    </citation>
    <scope>NUCLEOTIDE SEQUENCE [LARGE SCALE GENOMIC DNA]</scope>
    <source>
        <strain evidence="8 9">MD-312</strain>
    </source>
</reference>
<dbReference type="SMART" id="SM00490">
    <property type="entry name" value="HELICc"/>
    <property type="match status" value="1"/>
</dbReference>
<evidence type="ECO:0000256" key="1">
    <source>
        <dbReference type="ARBA" id="ARBA00004123"/>
    </source>
</evidence>
<organism evidence="8 9">
    <name type="scientific">Hydnomerulius pinastri MD-312</name>
    <dbReference type="NCBI Taxonomy" id="994086"/>
    <lineage>
        <taxon>Eukaryota</taxon>
        <taxon>Fungi</taxon>
        <taxon>Dikarya</taxon>
        <taxon>Basidiomycota</taxon>
        <taxon>Agaricomycotina</taxon>
        <taxon>Agaricomycetes</taxon>
        <taxon>Agaricomycetidae</taxon>
        <taxon>Boletales</taxon>
        <taxon>Boletales incertae sedis</taxon>
        <taxon>Leucogyrophana</taxon>
    </lineage>
</organism>
<keyword evidence="9" id="KW-1185">Reference proteome</keyword>